<accession>A0ABN1HHR2</accession>
<evidence type="ECO:0000313" key="2">
    <source>
        <dbReference type="Proteomes" id="UP001500724"/>
    </source>
</evidence>
<dbReference type="Proteomes" id="UP001500724">
    <property type="component" value="Unassembled WGS sequence"/>
</dbReference>
<name>A0ABN1HHR2_9ACTN</name>
<dbReference type="EMBL" id="BAAAGU010000029">
    <property type="protein sequence ID" value="GAA0650246.1"/>
    <property type="molecule type" value="Genomic_DNA"/>
</dbReference>
<gene>
    <name evidence="1" type="ORF">GCM10009535_30350</name>
</gene>
<evidence type="ECO:0000313" key="1">
    <source>
        <dbReference type="EMBL" id="GAA0650246.1"/>
    </source>
</evidence>
<reference evidence="1 2" key="1">
    <citation type="journal article" date="2019" name="Int. J. Syst. Evol. Microbiol.">
        <title>The Global Catalogue of Microorganisms (GCM) 10K type strain sequencing project: providing services to taxonomists for standard genome sequencing and annotation.</title>
        <authorList>
            <consortium name="The Broad Institute Genomics Platform"/>
            <consortium name="The Broad Institute Genome Sequencing Center for Infectious Disease"/>
            <person name="Wu L."/>
            <person name="Ma J."/>
        </authorList>
    </citation>
    <scope>NUCLEOTIDE SEQUENCE [LARGE SCALE GENOMIC DNA]</scope>
    <source>
        <strain evidence="1 2">JCM 10367</strain>
    </source>
</reference>
<sequence>MQMGRSETICWTGRPDSADPDGMDLVPSLWTTAYAPSSPTALRLAARQLLRLRCLLRRLALTDHTPWAGY</sequence>
<proteinExistence type="predicted"/>
<protein>
    <submittedName>
        <fullName evidence="1">Uncharacterized protein</fullName>
    </submittedName>
</protein>
<organism evidence="1 2">
    <name type="scientific">Streptomyces thermocarboxydovorans</name>
    <dbReference type="NCBI Taxonomy" id="59298"/>
    <lineage>
        <taxon>Bacteria</taxon>
        <taxon>Bacillati</taxon>
        <taxon>Actinomycetota</taxon>
        <taxon>Actinomycetes</taxon>
        <taxon>Kitasatosporales</taxon>
        <taxon>Streptomycetaceae</taxon>
        <taxon>Streptomyces</taxon>
    </lineage>
</organism>
<comment type="caution">
    <text evidence="1">The sequence shown here is derived from an EMBL/GenBank/DDBJ whole genome shotgun (WGS) entry which is preliminary data.</text>
</comment>
<keyword evidence="2" id="KW-1185">Reference proteome</keyword>